<name>A0AA40AQG6_9PEZI</name>
<dbReference type="AlphaFoldDB" id="A0AA40AQG6"/>
<dbReference type="PANTHER" id="PTHR12753:SF0">
    <property type="entry name" value="ALPHA N-TERMINAL PROTEIN METHYLTRANSFERASE 1"/>
    <property type="match status" value="1"/>
</dbReference>
<dbReference type="GO" id="GO:0005737">
    <property type="term" value="C:cytoplasm"/>
    <property type="evidence" value="ECO:0007669"/>
    <property type="project" value="TreeGrafter"/>
</dbReference>
<keyword evidence="2" id="KW-0489">Methyltransferase</keyword>
<dbReference type="GO" id="GO:0032259">
    <property type="term" value="P:methylation"/>
    <property type="evidence" value="ECO:0007669"/>
    <property type="project" value="UniProtKB-KW"/>
</dbReference>
<comment type="catalytic activity">
    <reaction evidence="10">
        <text>N-terminal L-alanyl-L-prolyl-L-lysyl-[protein] + 3 S-adenosyl-L-methionine = N-terminal N,N,N-trimethyl-L-alanyl-L-prolyl-L-lysyl-[protein] + 3 S-adenosyl-L-homocysteine + 3 H(+)</text>
        <dbReference type="Rhea" id="RHEA:54712"/>
        <dbReference type="Rhea" id="RHEA-COMP:13785"/>
        <dbReference type="Rhea" id="RHEA-COMP:13971"/>
        <dbReference type="ChEBI" id="CHEBI:15378"/>
        <dbReference type="ChEBI" id="CHEBI:57856"/>
        <dbReference type="ChEBI" id="CHEBI:59789"/>
        <dbReference type="ChEBI" id="CHEBI:138057"/>
        <dbReference type="ChEBI" id="CHEBI:138315"/>
        <dbReference type="EC" id="2.1.1.244"/>
    </reaction>
</comment>
<sequence>FCESINADVDGMLGGFAHITKVDLQGSRNFLVKLGIGQKKGLRIVKNALEGGAGVTEGLTIEVAEHVDVIETVAKFTAGLQGKRSVRSIFNQGLEDWQQPTTDTQYDLIWVQWCVGHLTDEQLVPFLEQCGAALSSDGVIVVKENNSTTGEDDFDEVDSSVTRYGGCETEGPLAAANLQLVRVELQKGFPSSRSVRLLPVGMYALKPSN</sequence>
<accession>A0AA40AQG6</accession>
<dbReference type="EC" id="2.1.1.244" evidence="5"/>
<reference evidence="12" key="1">
    <citation type="submission" date="2023-06" db="EMBL/GenBank/DDBJ databases">
        <title>Genome-scale phylogeny and comparative genomics of the fungal order Sordariales.</title>
        <authorList>
            <consortium name="Lawrence Berkeley National Laboratory"/>
            <person name="Hensen N."/>
            <person name="Bonometti L."/>
            <person name="Westerberg I."/>
            <person name="Brannstrom I.O."/>
            <person name="Guillou S."/>
            <person name="Cros-Aarteil S."/>
            <person name="Calhoun S."/>
            <person name="Haridas S."/>
            <person name="Kuo A."/>
            <person name="Mondo S."/>
            <person name="Pangilinan J."/>
            <person name="Riley R."/>
            <person name="Labutti K."/>
            <person name="Andreopoulos B."/>
            <person name="Lipzen A."/>
            <person name="Chen C."/>
            <person name="Yanf M."/>
            <person name="Daum C."/>
            <person name="Ng V."/>
            <person name="Clum A."/>
            <person name="Steindorff A."/>
            <person name="Ohm R."/>
            <person name="Martin F."/>
            <person name="Silar P."/>
            <person name="Natvig D."/>
            <person name="Lalanne C."/>
            <person name="Gautier V."/>
            <person name="Ament-Velasquez S.L."/>
            <person name="Kruys A."/>
            <person name="Hutchinson M.I."/>
            <person name="Powell A.J."/>
            <person name="Barry K."/>
            <person name="Miller A.N."/>
            <person name="Grigoriev I.V."/>
            <person name="Debuchy R."/>
            <person name="Gladieux P."/>
            <person name="Thoren M.H."/>
            <person name="Johannesson H."/>
        </authorList>
    </citation>
    <scope>NUCLEOTIDE SEQUENCE</scope>
    <source>
        <strain evidence="12">SMH4607-1</strain>
    </source>
</reference>
<organism evidence="12 13">
    <name type="scientific">Lasiosphaeris hirsuta</name>
    <dbReference type="NCBI Taxonomy" id="260670"/>
    <lineage>
        <taxon>Eukaryota</taxon>
        <taxon>Fungi</taxon>
        <taxon>Dikarya</taxon>
        <taxon>Ascomycota</taxon>
        <taxon>Pezizomycotina</taxon>
        <taxon>Sordariomycetes</taxon>
        <taxon>Sordariomycetidae</taxon>
        <taxon>Sordariales</taxon>
        <taxon>Lasiosphaeriaceae</taxon>
        <taxon>Lasiosphaeris</taxon>
    </lineage>
</organism>
<dbReference type="SUPFAM" id="SSF53335">
    <property type="entry name" value="S-adenosyl-L-methionine-dependent methyltransferases"/>
    <property type="match status" value="1"/>
</dbReference>
<evidence type="ECO:0000256" key="6">
    <source>
        <dbReference type="ARBA" id="ARBA00039449"/>
    </source>
</evidence>
<evidence type="ECO:0000256" key="9">
    <source>
        <dbReference type="ARBA" id="ARBA00047885"/>
    </source>
</evidence>
<dbReference type="Proteomes" id="UP001172102">
    <property type="component" value="Unassembled WGS sequence"/>
</dbReference>
<dbReference type="Gene3D" id="3.40.50.150">
    <property type="entry name" value="Vaccinia Virus protein VP39"/>
    <property type="match status" value="1"/>
</dbReference>
<dbReference type="GO" id="GO:0071885">
    <property type="term" value="F:N-terminal protein N-methyltransferase activity"/>
    <property type="evidence" value="ECO:0007669"/>
    <property type="project" value="UniProtKB-EC"/>
</dbReference>
<comment type="caution">
    <text evidence="12">The sequence shown here is derived from an EMBL/GenBank/DDBJ whole genome shotgun (WGS) entry which is preliminary data.</text>
</comment>
<dbReference type="InterPro" id="IPR008576">
    <property type="entry name" value="MeTrfase_NTM1"/>
</dbReference>
<dbReference type="EMBL" id="JAUKUA010000003">
    <property type="protein sequence ID" value="KAK0720133.1"/>
    <property type="molecule type" value="Genomic_DNA"/>
</dbReference>
<comment type="similarity">
    <text evidence="1">Belongs to the methyltransferase superfamily. NTM1 family.</text>
</comment>
<evidence type="ECO:0000256" key="10">
    <source>
        <dbReference type="ARBA" id="ARBA00048167"/>
    </source>
</evidence>
<feature type="non-terminal residue" evidence="12">
    <location>
        <position position="209"/>
    </location>
</feature>
<comment type="catalytic activity">
    <reaction evidence="9">
        <text>N-terminal L-prolyl-L-prolyl-L-lysyl-[protein] + 2 S-adenosyl-L-methionine = N-terminal N,N-dimethyl-L-prolyl-L-prolyl-L-lysyl-[protein] + 2 S-adenosyl-L-homocysteine + 2 H(+)</text>
        <dbReference type="Rhea" id="RHEA:54736"/>
        <dbReference type="Rhea" id="RHEA-COMP:13787"/>
        <dbReference type="Rhea" id="RHEA-COMP:13974"/>
        <dbReference type="ChEBI" id="CHEBI:15378"/>
        <dbReference type="ChEBI" id="CHEBI:57856"/>
        <dbReference type="ChEBI" id="CHEBI:59789"/>
        <dbReference type="ChEBI" id="CHEBI:138059"/>
        <dbReference type="ChEBI" id="CHEBI:138318"/>
        <dbReference type="EC" id="2.1.1.244"/>
    </reaction>
</comment>
<evidence type="ECO:0000256" key="4">
    <source>
        <dbReference type="ARBA" id="ARBA00022691"/>
    </source>
</evidence>
<evidence type="ECO:0000256" key="11">
    <source>
        <dbReference type="PIRSR" id="PIRSR016958-1"/>
    </source>
</evidence>
<dbReference type="InterPro" id="IPR029063">
    <property type="entry name" value="SAM-dependent_MTases_sf"/>
</dbReference>
<keyword evidence="4 11" id="KW-0949">S-adenosyl-L-methionine</keyword>
<evidence type="ECO:0000256" key="7">
    <source>
        <dbReference type="ARBA" id="ARBA00043129"/>
    </source>
</evidence>
<evidence type="ECO:0000256" key="8">
    <source>
        <dbReference type="ARBA" id="ARBA00047306"/>
    </source>
</evidence>
<evidence type="ECO:0000313" key="13">
    <source>
        <dbReference type="Proteomes" id="UP001172102"/>
    </source>
</evidence>
<protein>
    <recommendedName>
        <fullName evidence="6">Alpha N-terminal protein methyltransferase 1</fullName>
        <ecNumber evidence="5">2.1.1.244</ecNumber>
    </recommendedName>
    <alternativeName>
        <fullName evidence="7">X-Pro-Lys N-terminal protein methyltransferase 1</fullName>
    </alternativeName>
</protein>
<dbReference type="PANTHER" id="PTHR12753">
    <property type="entry name" value="AD-003 - RELATED"/>
    <property type="match status" value="1"/>
</dbReference>
<comment type="catalytic activity">
    <reaction evidence="8">
        <text>N-terminal L-seryl-L-prolyl-L-lysyl-[protein] + 3 S-adenosyl-L-methionine = N-terminal N,N,N-trimethyl-L-seryl-L-prolyl-L-lysyl-[protein] + 3 S-adenosyl-L-homocysteine + 3 H(+)</text>
        <dbReference type="Rhea" id="RHEA:54724"/>
        <dbReference type="Rhea" id="RHEA-COMP:13789"/>
        <dbReference type="Rhea" id="RHEA-COMP:13973"/>
        <dbReference type="ChEBI" id="CHEBI:15378"/>
        <dbReference type="ChEBI" id="CHEBI:57856"/>
        <dbReference type="ChEBI" id="CHEBI:59789"/>
        <dbReference type="ChEBI" id="CHEBI:138061"/>
        <dbReference type="ChEBI" id="CHEBI:138317"/>
        <dbReference type="EC" id="2.1.1.244"/>
    </reaction>
</comment>
<feature type="binding site" evidence="11">
    <location>
        <position position="52"/>
    </location>
    <ligand>
        <name>S-adenosyl-L-methionine</name>
        <dbReference type="ChEBI" id="CHEBI:59789"/>
    </ligand>
</feature>
<gene>
    <name evidence="12" type="ORF">B0H67DRAFT_487200</name>
</gene>
<proteinExistence type="inferred from homology"/>
<keyword evidence="13" id="KW-1185">Reference proteome</keyword>
<evidence type="ECO:0000256" key="3">
    <source>
        <dbReference type="ARBA" id="ARBA00022679"/>
    </source>
</evidence>
<evidence type="ECO:0000256" key="1">
    <source>
        <dbReference type="ARBA" id="ARBA00009059"/>
    </source>
</evidence>
<dbReference type="Pfam" id="PF05891">
    <property type="entry name" value="Methyltransf_PK"/>
    <property type="match status" value="1"/>
</dbReference>
<evidence type="ECO:0000256" key="2">
    <source>
        <dbReference type="ARBA" id="ARBA00022603"/>
    </source>
</evidence>
<keyword evidence="3" id="KW-0808">Transferase</keyword>
<dbReference type="PIRSF" id="PIRSF016958">
    <property type="entry name" value="DUF858_MeTrfase_lik"/>
    <property type="match status" value="1"/>
</dbReference>
<evidence type="ECO:0000256" key="5">
    <source>
        <dbReference type="ARBA" id="ARBA00039112"/>
    </source>
</evidence>
<evidence type="ECO:0000313" key="12">
    <source>
        <dbReference type="EMBL" id="KAK0720133.1"/>
    </source>
</evidence>
<feature type="binding site" evidence="11">
    <location>
        <position position="112"/>
    </location>
    <ligand>
        <name>S-adenosyl-L-methionine</name>
        <dbReference type="ChEBI" id="CHEBI:59789"/>
    </ligand>
</feature>